<dbReference type="FunFam" id="2.40.110.10:FF:000002">
    <property type="entry name" value="Acyl-CoA dehydrogenase fadE12"/>
    <property type="match status" value="1"/>
</dbReference>
<keyword evidence="4 6" id="KW-0274">FAD</keyword>
<dbReference type="AlphaFoldDB" id="E3IWS0"/>
<feature type="domain" description="Acyl-CoA dehydrogenase/oxidase N-terminal" evidence="9">
    <location>
        <begin position="8"/>
        <end position="121"/>
    </location>
</feature>
<evidence type="ECO:0000256" key="1">
    <source>
        <dbReference type="ARBA" id="ARBA00001974"/>
    </source>
</evidence>
<dbReference type="InterPro" id="IPR036250">
    <property type="entry name" value="AcylCo_DH-like_C"/>
</dbReference>
<dbReference type="Pfam" id="PF02770">
    <property type="entry name" value="Acyl-CoA_dh_M"/>
    <property type="match status" value="1"/>
</dbReference>
<keyword evidence="5 6" id="KW-0560">Oxidoreductase</keyword>
<evidence type="ECO:0000256" key="2">
    <source>
        <dbReference type="ARBA" id="ARBA00009347"/>
    </source>
</evidence>
<dbReference type="STRING" id="298654.FraEuI1c_3391"/>
<comment type="similarity">
    <text evidence="2 6">Belongs to the acyl-CoA dehydrogenase family.</text>
</comment>
<dbReference type="SUPFAM" id="SSF56645">
    <property type="entry name" value="Acyl-CoA dehydrogenase NM domain-like"/>
    <property type="match status" value="1"/>
</dbReference>
<dbReference type="FunCoup" id="E3IWS0">
    <property type="interactions" value="79"/>
</dbReference>
<dbReference type="OrthoDB" id="8876745at2"/>
<dbReference type="Gene3D" id="1.10.540.10">
    <property type="entry name" value="Acyl-CoA dehydrogenase/oxidase, N-terminal domain"/>
    <property type="match status" value="1"/>
</dbReference>
<dbReference type="PROSITE" id="PS00072">
    <property type="entry name" value="ACYL_COA_DH_1"/>
    <property type="match status" value="1"/>
</dbReference>
<dbReference type="InterPro" id="IPR009100">
    <property type="entry name" value="AcylCoA_DH/oxidase_NM_dom_sf"/>
</dbReference>
<dbReference type="Proteomes" id="UP000002484">
    <property type="component" value="Chromosome"/>
</dbReference>
<dbReference type="PROSITE" id="PS00073">
    <property type="entry name" value="ACYL_COA_DH_2"/>
    <property type="match status" value="1"/>
</dbReference>
<dbReference type="EMBL" id="CP002299">
    <property type="protein sequence ID" value="ADP81400.1"/>
    <property type="molecule type" value="Genomic_DNA"/>
</dbReference>
<dbReference type="Gene3D" id="2.40.110.10">
    <property type="entry name" value="Butyryl-CoA Dehydrogenase, subunit A, domain 2"/>
    <property type="match status" value="1"/>
</dbReference>
<dbReference type="InterPro" id="IPR006089">
    <property type="entry name" value="Acyl-CoA_DH_CS"/>
</dbReference>
<evidence type="ECO:0000256" key="5">
    <source>
        <dbReference type="ARBA" id="ARBA00023002"/>
    </source>
</evidence>
<dbReference type="FunFam" id="1.20.140.10:FF:000001">
    <property type="entry name" value="Acyl-CoA dehydrogenase"/>
    <property type="match status" value="1"/>
</dbReference>
<keyword evidence="3 6" id="KW-0285">Flavoprotein</keyword>
<evidence type="ECO:0000256" key="6">
    <source>
        <dbReference type="RuleBase" id="RU362125"/>
    </source>
</evidence>
<evidence type="ECO:0000313" key="10">
    <source>
        <dbReference type="EMBL" id="ADP81400.1"/>
    </source>
</evidence>
<dbReference type="InterPro" id="IPR046373">
    <property type="entry name" value="Acyl-CoA_Oxase/DH_mid-dom_sf"/>
</dbReference>
<dbReference type="Pfam" id="PF02771">
    <property type="entry name" value="Acyl-CoA_dh_N"/>
    <property type="match status" value="1"/>
</dbReference>
<dbReference type="InParanoid" id="E3IWS0"/>
<dbReference type="PANTHER" id="PTHR43884:SF12">
    <property type="entry name" value="ISOVALERYL-COA DEHYDROGENASE, MITOCHONDRIAL-RELATED"/>
    <property type="match status" value="1"/>
</dbReference>
<evidence type="ECO:0000259" key="7">
    <source>
        <dbReference type="Pfam" id="PF00441"/>
    </source>
</evidence>
<dbReference type="GO" id="GO:0050660">
    <property type="term" value="F:flavin adenine dinucleotide binding"/>
    <property type="evidence" value="ECO:0007669"/>
    <property type="project" value="InterPro"/>
</dbReference>
<reference evidence="10 11" key="1">
    <citation type="submission" date="2010-10" db="EMBL/GenBank/DDBJ databases">
        <title>Complete sequence of Frankia sp. EuI1c.</title>
        <authorList>
            <consortium name="US DOE Joint Genome Institute"/>
            <person name="Lucas S."/>
            <person name="Copeland A."/>
            <person name="Lapidus A."/>
            <person name="Cheng J.-F."/>
            <person name="Bruce D."/>
            <person name="Goodwin L."/>
            <person name="Pitluck S."/>
            <person name="Chertkov O."/>
            <person name="Detter J.C."/>
            <person name="Han C."/>
            <person name="Tapia R."/>
            <person name="Land M."/>
            <person name="Hauser L."/>
            <person name="Jeffries C."/>
            <person name="Kyrpides N."/>
            <person name="Ivanova N."/>
            <person name="Mikhailova N."/>
            <person name="Beauchemin N."/>
            <person name="Sen A."/>
            <person name="Sur S.A."/>
            <person name="Gtari M."/>
            <person name="Wall L."/>
            <person name="Tisa L."/>
            <person name="Woyke T."/>
        </authorList>
    </citation>
    <scope>NUCLEOTIDE SEQUENCE [LARGE SCALE GENOMIC DNA]</scope>
    <source>
        <strain evidence="11">DSM 45817 / CECT 9037 / EuI1c</strain>
    </source>
</reference>
<organism evidence="10 11">
    <name type="scientific">Pseudofrankia inefficax (strain DSM 45817 / CECT 9037 / DDB 130130 / EuI1c)</name>
    <name type="common">Frankia inefficax</name>
    <dbReference type="NCBI Taxonomy" id="298654"/>
    <lineage>
        <taxon>Bacteria</taxon>
        <taxon>Bacillati</taxon>
        <taxon>Actinomycetota</taxon>
        <taxon>Actinomycetes</taxon>
        <taxon>Frankiales</taxon>
        <taxon>Frankiaceae</taxon>
        <taxon>Pseudofrankia</taxon>
    </lineage>
</organism>
<dbReference type="PANTHER" id="PTHR43884">
    <property type="entry name" value="ACYL-COA DEHYDROGENASE"/>
    <property type="match status" value="1"/>
</dbReference>
<dbReference type="eggNOG" id="COG1960">
    <property type="taxonomic scope" value="Bacteria"/>
</dbReference>
<dbReference type="SUPFAM" id="SSF47203">
    <property type="entry name" value="Acyl-CoA dehydrogenase C-terminal domain-like"/>
    <property type="match status" value="1"/>
</dbReference>
<dbReference type="Pfam" id="PF00441">
    <property type="entry name" value="Acyl-CoA_dh_1"/>
    <property type="match status" value="1"/>
</dbReference>
<name>E3IWS0_PSEI1</name>
<dbReference type="RefSeq" id="WP_013424518.1">
    <property type="nucleotide sequence ID" value="NC_014666.1"/>
</dbReference>
<dbReference type="KEGG" id="fri:FraEuI1c_3391"/>
<keyword evidence="11" id="KW-1185">Reference proteome</keyword>
<feature type="domain" description="Acyl-CoA oxidase/dehydrogenase middle" evidence="8">
    <location>
        <begin position="125"/>
        <end position="220"/>
    </location>
</feature>
<dbReference type="HOGENOM" id="CLU_018204_0_2_11"/>
<gene>
    <name evidence="10" type="ordered locus">FraEuI1c_3391</name>
</gene>
<comment type="cofactor">
    <cofactor evidence="1 6">
        <name>FAD</name>
        <dbReference type="ChEBI" id="CHEBI:57692"/>
    </cofactor>
</comment>
<dbReference type="InterPro" id="IPR009075">
    <property type="entry name" value="AcylCo_DH/oxidase_C"/>
</dbReference>
<dbReference type="InterPro" id="IPR006091">
    <property type="entry name" value="Acyl-CoA_Oxase/DH_mid-dom"/>
</dbReference>
<evidence type="ECO:0000256" key="3">
    <source>
        <dbReference type="ARBA" id="ARBA00022630"/>
    </source>
</evidence>
<feature type="domain" description="Acyl-CoA dehydrogenase/oxidase C-terminal" evidence="7">
    <location>
        <begin position="232"/>
        <end position="380"/>
    </location>
</feature>
<proteinExistence type="inferred from homology"/>
<dbReference type="Gene3D" id="1.20.140.10">
    <property type="entry name" value="Butyryl-CoA Dehydrogenase, subunit A, domain 3"/>
    <property type="match status" value="1"/>
</dbReference>
<sequence>METDLYEADHEAYRTTAREFMRREVVPRLGDWDVRREVDRDTWTKAGAAGLVGLAVPERFGGAGMNDYRYRFVVSEEIADAGAAALQSAFAVNDDIVLGYLLAQATEEQKARWLPGFASGETISAIAMSEAEAGSDLRGIATQAVRKGDRWLLNGSKTFISNGITADLVIVFARTDAAEGAGGYSLFVVERGMPGFERGRKLDKIGLAAQDTAELFFHDVEVPADNLLGSAGAGLRSLMENLPRERMGIAVAAQCSAEASLRWTVDYVRQRRAFGKAVAEFQTVGFTLAELRTQVEVTRAYLDRCVRQLNAGALSAVDAAKAKWWATDVQWKVIDAGVQLHGGYGYMTEYPIARAFMDARVQRIYGGTNEIMKEIISRDLLR</sequence>
<dbReference type="GO" id="GO:0003995">
    <property type="term" value="F:acyl-CoA dehydrogenase activity"/>
    <property type="evidence" value="ECO:0007669"/>
    <property type="project" value="InterPro"/>
</dbReference>
<evidence type="ECO:0000313" key="11">
    <source>
        <dbReference type="Proteomes" id="UP000002484"/>
    </source>
</evidence>
<dbReference type="InterPro" id="IPR013786">
    <property type="entry name" value="AcylCoA_DH/ox_N"/>
</dbReference>
<evidence type="ECO:0000256" key="4">
    <source>
        <dbReference type="ARBA" id="ARBA00022827"/>
    </source>
</evidence>
<dbReference type="InterPro" id="IPR037069">
    <property type="entry name" value="AcylCoA_DH/ox_N_sf"/>
</dbReference>
<evidence type="ECO:0000259" key="9">
    <source>
        <dbReference type="Pfam" id="PF02771"/>
    </source>
</evidence>
<evidence type="ECO:0000259" key="8">
    <source>
        <dbReference type="Pfam" id="PF02770"/>
    </source>
</evidence>
<protein>
    <submittedName>
        <fullName evidence="10">Acyl-CoA dehydrogenase domain-containing protein</fullName>
    </submittedName>
</protein>
<accession>E3IWS0</accession>